<feature type="region of interest" description="Disordered" evidence="1">
    <location>
        <begin position="240"/>
        <end position="267"/>
    </location>
</feature>
<gene>
    <name evidence="3" type="ORF">EV139_2052</name>
</gene>
<keyword evidence="2" id="KW-1133">Transmembrane helix</keyword>
<dbReference type="Gene3D" id="2.60.40.230">
    <property type="entry name" value="Neocarzinostatin-like"/>
    <property type="match status" value="1"/>
</dbReference>
<keyword evidence="2" id="KW-0812">Transmembrane</keyword>
<evidence type="ECO:0000313" key="3">
    <source>
        <dbReference type="EMBL" id="RZT64631.1"/>
    </source>
</evidence>
<comment type="caution">
    <text evidence="3">The sequence shown here is derived from an EMBL/GenBank/DDBJ whole genome shotgun (WGS) entry which is preliminary data.</text>
</comment>
<evidence type="ECO:0000256" key="1">
    <source>
        <dbReference type="SAM" id="MobiDB-lite"/>
    </source>
</evidence>
<sequence length="349" mass="33862">MRAQESPLATPRRGQPRRAAGRRIAAVLLPLLAALPIAGLPLALGSTPAHAAARVDVSPAPSADAATTVALSGSGFQYQPNAPGGVYVFFGAVADPATNSWSPSQGGKSGETFAYAGTDGSRLLVAFAGGSSSGEANGVIDANGAWSAQLTIPGARFTASFGNPHEGAQGAGQEIDCLQVQCGIITIGAHGLVNANNESFTPVSFAAANGQLQSGSGAVQEFGGASTNDAATKIEVPGAAEAPAAAADETGAETTAAAPQPAAAPGVADTPDATLTWVVLGVLAVAVLALGAAITVVTVKRRGAARALAASTATATPPGPGAPASGPAPEGTVTGGASAAFRAREEVGS</sequence>
<name>A0A4Q7TUL0_9MICO</name>
<keyword evidence="2" id="KW-0472">Membrane</keyword>
<evidence type="ECO:0000256" key="2">
    <source>
        <dbReference type="SAM" id="Phobius"/>
    </source>
</evidence>
<dbReference type="EMBL" id="SHKI01000005">
    <property type="protein sequence ID" value="RZT64631.1"/>
    <property type="molecule type" value="Genomic_DNA"/>
</dbReference>
<protein>
    <recommendedName>
        <fullName evidence="5">Htaa protein</fullName>
    </recommendedName>
</protein>
<feature type="compositionally biased region" description="Low complexity" evidence="1">
    <location>
        <begin position="311"/>
        <end position="329"/>
    </location>
</feature>
<evidence type="ECO:0008006" key="5">
    <source>
        <dbReference type="Google" id="ProtNLM"/>
    </source>
</evidence>
<keyword evidence="4" id="KW-1185">Reference proteome</keyword>
<accession>A0A4Q7TUL0</accession>
<organism evidence="3 4">
    <name type="scientific">Leucobacter luti</name>
    <dbReference type="NCBI Taxonomy" id="340320"/>
    <lineage>
        <taxon>Bacteria</taxon>
        <taxon>Bacillati</taxon>
        <taxon>Actinomycetota</taxon>
        <taxon>Actinomycetes</taxon>
        <taxon>Micrococcales</taxon>
        <taxon>Microbacteriaceae</taxon>
        <taxon>Leucobacter</taxon>
    </lineage>
</organism>
<evidence type="ECO:0000313" key="4">
    <source>
        <dbReference type="Proteomes" id="UP000291832"/>
    </source>
</evidence>
<dbReference type="Proteomes" id="UP000291832">
    <property type="component" value="Unassembled WGS sequence"/>
</dbReference>
<dbReference type="RefSeq" id="WP_130454228.1">
    <property type="nucleotide sequence ID" value="NZ_QYAG01000001.1"/>
</dbReference>
<dbReference type="OrthoDB" id="4775562at2"/>
<dbReference type="AlphaFoldDB" id="A0A4Q7TUL0"/>
<proteinExistence type="predicted"/>
<reference evidence="3 4" key="1">
    <citation type="journal article" date="2015" name="Stand. Genomic Sci.">
        <title>Genomic Encyclopedia of Bacterial and Archaeal Type Strains, Phase III: the genomes of soil and plant-associated and newly described type strains.</title>
        <authorList>
            <person name="Whitman W.B."/>
            <person name="Woyke T."/>
            <person name="Klenk H.P."/>
            <person name="Zhou Y."/>
            <person name="Lilburn T.G."/>
            <person name="Beck B.J."/>
            <person name="De Vos P."/>
            <person name="Vandamme P."/>
            <person name="Eisen J.A."/>
            <person name="Garrity G."/>
            <person name="Hugenholtz P."/>
            <person name="Kyrpides N.C."/>
        </authorList>
    </citation>
    <scope>NUCLEOTIDE SEQUENCE [LARGE SCALE GENOMIC DNA]</scope>
    <source>
        <strain evidence="3 4">RF6</strain>
    </source>
</reference>
<feature type="transmembrane region" description="Helical" evidence="2">
    <location>
        <begin position="275"/>
        <end position="299"/>
    </location>
</feature>
<feature type="region of interest" description="Disordered" evidence="1">
    <location>
        <begin position="311"/>
        <end position="338"/>
    </location>
</feature>